<dbReference type="AlphaFoldDB" id="A0AA96LN59"/>
<protein>
    <submittedName>
        <fullName evidence="3">Sip1-related alpha-galactosidase</fullName>
    </submittedName>
</protein>
<evidence type="ECO:0000313" key="4">
    <source>
        <dbReference type="Proteomes" id="UP001304650"/>
    </source>
</evidence>
<dbReference type="EMBL" id="CP130319">
    <property type="protein sequence ID" value="WNR42909.1"/>
    <property type="molecule type" value="Genomic_DNA"/>
</dbReference>
<keyword evidence="4" id="KW-1185">Reference proteome</keyword>
<keyword evidence="1" id="KW-0119">Carbohydrate metabolism</keyword>
<gene>
    <name evidence="3" type="ORF">MJB10_17515</name>
</gene>
<proteinExistence type="predicted"/>
<dbReference type="SUPFAM" id="SSF51445">
    <property type="entry name" value="(Trans)glycosidases"/>
    <property type="match status" value="1"/>
</dbReference>
<dbReference type="Gene3D" id="3.20.20.70">
    <property type="entry name" value="Aldolase class I"/>
    <property type="match status" value="1"/>
</dbReference>
<evidence type="ECO:0000256" key="2">
    <source>
        <dbReference type="SAM" id="MobiDB-lite"/>
    </source>
</evidence>
<dbReference type="PANTHER" id="PTHR31268">
    <property type="match status" value="1"/>
</dbReference>
<feature type="region of interest" description="Disordered" evidence="2">
    <location>
        <begin position="33"/>
        <end position="52"/>
    </location>
</feature>
<reference evidence="3" key="1">
    <citation type="submission" date="2022-02" db="EMBL/GenBank/DDBJ databases">
        <title>Paenibacillus sp. MBLB1832 Whole Genome Shotgun Sequencing.</title>
        <authorList>
            <person name="Hwang C.Y."/>
            <person name="Cho E.-S."/>
            <person name="Seo M.-J."/>
        </authorList>
    </citation>
    <scope>NUCLEOTIDE SEQUENCE</scope>
    <source>
        <strain evidence="3">MBLB1832</strain>
    </source>
</reference>
<organism evidence="3 4">
    <name type="scientific">Paenibacillus roseopurpureus</name>
    <dbReference type="NCBI Taxonomy" id="2918901"/>
    <lineage>
        <taxon>Bacteria</taxon>
        <taxon>Bacillati</taxon>
        <taxon>Bacillota</taxon>
        <taxon>Bacilli</taxon>
        <taxon>Bacillales</taxon>
        <taxon>Paenibacillaceae</taxon>
        <taxon>Paenibacillus</taxon>
    </lineage>
</organism>
<name>A0AA96LN59_9BACL</name>
<dbReference type="RefSeq" id="WP_314796746.1">
    <property type="nucleotide sequence ID" value="NZ_CP130319.1"/>
</dbReference>
<evidence type="ECO:0000256" key="1">
    <source>
        <dbReference type="ARBA" id="ARBA00023277"/>
    </source>
</evidence>
<dbReference type="Pfam" id="PF05691">
    <property type="entry name" value="Raffinose_syn"/>
    <property type="match status" value="3"/>
</dbReference>
<dbReference type="InterPro" id="IPR008811">
    <property type="entry name" value="Glycosyl_hydrolases_36"/>
</dbReference>
<evidence type="ECO:0000313" key="3">
    <source>
        <dbReference type="EMBL" id="WNR42909.1"/>
    </source>
</evidence>
<dbReference type="InterPro" id="IPR017853">
    <property type="entry name" value="GH"/>
</dbReference>
<dbReference type="Proteomes" id="UP001304650">
    <property type="component" value="Chromosome"/>
</dbReference>
<sequence length="715" mass="78806">MLKVSNEQSGLRLLNGSGRSVLEGLRPQLGLDRDEEPELELSDTKSSKGVDSQGGYEETIMVYSGLKGAIEFTIRVKSYEGWSAIYVGFQSTWEMVGGKSHTLLAEKGIRLLAAELPEANGLMAIHLYKDWWTRPAFIKPASELPTRTQALLWQTSDTYNYLLPVCADAFKTALSGNAEGFDITISAYEGGYSNVETLAFILAEGDNPFLLSDNAASAGLRLLGRGGGTRENRKFPEVLNKLGWCSWDAFYYEVSAEGLLAKAEEMKQLGLPIGWFIIDAGWSDDHDYALRSFEAQPAKFPQGLEPVIRKLKTEFGIKEVGVWHTLIGYWNGIEPGSRLALEMAASLRKTNCGKLIPKPDAQFAFRFWDKWHAQLKTQGVDFVKVDYQSVLINLLAYQGSIGHAASEAHKALEASVGLHFGGQLINCMGMASENVWSRPSSGLSRNSEDFFPKDSKGFHEHALQNAYNAFFHGAFYWTDWDMFWSHHTHAVHNAVLRAVSGGPVYVSDAVGATKAQTLWPLILSSGRILRCDQPGLPTRDCLLANPHEDKIPLKVWNRSGQSGVLAAFNIHLAGEDVRGTVSVNDISGLEGDKFAVYEHFSQELRILTRDDGIAIHLQEGELQLYIVTPLLHGFAAIGLADKYISSAAVLSMTHSADRSTVVLEEGGPFVFASERAPKQVTVNHTPVEITYTRGAYRLAGTVESAHDRSLITIAW</sequence>
<dbReference type="PANTHER" id="PTHR31268:SF32">
    <property type="entry name" value="GALACTINOL--SUCROSE GALACTOSYLTRANSFERASE 2-RELATED"/>
    <property type="match status" value="1"/>
</dbReference>
<dbReference type="KEGG" id="proo:MJB10_17515"/>
<dbReference type="InterPro" id="IPR013785">
    <property type="entry name" value="Aldolase_TIM"/>
</dbReference>
<accession>A0AA96LN59</accession>